<gene>
    <name evidence="1" type="ORF">PMIN01_08178</name>
</gene>
<protein>
    <recommendedName>
        <fullName evidence="3">Ilp is an apoptosis inhibitor</fullName>
    </recommendedName>
</protein>
<sequence length="199" mass="23124">MASDAPRPEILEWYPVYQSCQRYFLNHAQHDYAVQALTALINIRLPYQCHDAPVSNWTVSFNSSAGPMNDHKPFQRHASLENCRSQSTPPWVSLIPYIQRLIITGMDKEAIMHGFFGDDWKKGIGPIHEQERCNYMFAAKSVGWAHAKHIYDISSYESVPFMNPLQDVHIDEIKSAERSWNRWLAMEDWMIGPRAPFRD</sequence>
<dbReference type="PANTHER" id="PTHR42087:SF1">
    <property type="entry name" value="ILP IS AN APOPTOSIS INHIBITOR"/>
    <property type="match status" value="1"/>
</dbReference>
<name>A0A9P6GG95_9PLEO</name>
<accession>A0A9P6GG95</accession>
<keyword evidence="2" id="KW-1185">Reference proteome</keyword>
<proteinExistence type="predicted"/>
<dbReference type="InterPro" id="IPR053267">
    <property type="entry name" value="Verrucosidin_biosynth-assoc"/>
</dbReference>
<dbReference type="Proteomes" id="UP000756921">
    <property type="component" value="Unassembled WGS sequence"/>
</dbReference>
<dbReference type="OrthoDB" id="5335812at2759"/>
<dbReference type="EMBL" id="WJXW01000008">
    <property type="protein sequence ID" value="KAF9733835.1"/>
    <property type="molecule type" value="Genomic_DNA"/>
</dbReference>
<reference evidence="1" key="1">
    <citation type="journal article" date="2020" name="Mol. Plant Microbe Interact.">
        <title>Genome Sequence of the Biocontrol Agent Coniothyrium minitans strain Conio (IMI 134523).</title>
        <authorList>
            <person name="Patel D."/>
            <person name="Shittu T.A."/>
            <person name="Baroncelli R."/>
            <person name="Muthumeenakshi S."/>
            <person name="Osborne T.H."/>
            <person name="Janganan T.K."/>
            <person name="Sreenivasaprasad S."/>
        </authorList>
    </citation>
    <scope>NUCLEOTIDE SEQUENCE</scope>
    <source>
        <strain evidence="1">Conio</strain>
    </source>
</reference>
<dbReference type="AlphaFoldDB" id="A0A9P6GG95"/>
<organism evidence="1 2">
    <name type="scientific">Paraphaeosphaeria minitans</name>
    <dbReference type="NCBI Taxonomy" id="565426"/>
    <lineage>
        <taxon>Eukaryota</taxon>
        <taxon>Fungi</taxon>
        <taxon>Dikarya</taxon>
        <taxon>Ascomycota</taxon>
        <taxon>Pezizomycotina</taxon>
        <taxon>Dothideomycetes</taxon>
        <taxon>Pleosporomycetidae</taxon>
        <taxon>Pleosporales</taxon>
        <taxon>Massarineae</taxon>
        <taxon>Didymosphaeriaceae</taxon>
        <taxon>Paraphaeosphaeria</taxon>
    </lineage>
</organism>
<evidence type="ECO:0000313" key="2">
    <source>
        <dbReference type="Proteomes" id="UP000756921"/>
    </source>
</evidence>
<evidence type="ECO:0000313" key="1">
    <source>
        <dbReference type="EMBL" id="KAF9733835.1"/>
    </source>
</evidence>
<dbReference type="PANTHER" id="PTHR42087">
    <property type="entry name" value="ILP IS AN APOPTOSIS INHIBITOR"/>
    <property type="match status" value="1"/>
</dbReference>
<evidence type="ECO:0008006" key="3">
    <source>
        <dbReference type="Google" id="ProtNLM"/>
    </source>
</evidence>
<comment type="caution">
    <text evidence="1">The sequence shown here is derived from an EMBL/GenBank/DDBJ whole genome shotgun (WGS) entry which is preliminary data.</text>
</comment>